<proteinExistence type="predicted"/>
<accession>A0A0M3HJE1</accession>
<dbReference type="Proteomes" id="UP000036681">
    <property type="component" value="Unplaced"/>
</dbReference>
<name>A0A0M3HJE1_ASCLU</name>
<keyword evidence="1" id="KW-1185">Reference proteome</keyword>
<dbReference type="AlphaFoldDB" id="A0A0M3HJE1"/>
<evidence type="ECO:0000313" key="2">
    <source>
        <dbReference type="WBParaSite" id="ALUE_0000163601-mRNA-1"/>
    </source>
</evidence>
<evidence type="ECO:0000313" key="1">
    <source>
        <dbReference type="Proteomes" id="UP000036681"/>
    </source>
</evidence>
<reference evidence="2" key="1">
    <citation type="submission" date="2017-02" db="UniProtKB">
        <authorList>
            <consortium name="WormBaseParasite"/>
        </authorList>
    </citation>
    <scope>IDENTIFICATION</scope>
</reference>
<protein>
    <submittedName>
        <fullName evidence="2">Uncharacterized protein</fullName>
    </submittedName>
</protein>
<dbReference type="WBParaSite" id="ALUE_0000163601-mRNA-1">
    <property type="protein sequence ID" value="ALUE_0000163601-mRNA-1"/>
    <property type="gene ID" value="ALUE_0000163601"/>
</dbReference>
<organism evidence="1 2">
    <name type="scientific">Ascaris lumbricoides</name>
    <name type="common">Giant roundworm</name>
    <dbReference type="NCBI Taxonomy" id="6252"/>
    <lineage>
        <taxon>Eukaryota</taxon>
        <taxon>Metazoa</taxon>
        <taxon>Ecdysozoa</taxon>
        <taxon>Nematoda</taxon>
        <taxon>Chromadorea</taxon>
        <taxon>Rhabditida</taxon>
        <taxon>Spirurina</taxon>
        <taxon>Ascaridomorpha</taxon>
        <taxon>Ascaridoidea</taxon>
        <taxon>Ascarididae</taxon>
        <taxon>Ascaris</taxon>
    </lineage>
</organism>
<sequence length="48" mass="5641">MAAVIENECPEAINGRMFRPFGDNEFILSREPVHFDRIYIRIILTLTM</sequence>